<evidence type="ECO:0000313" key="3">
    <source>
        <dbReference type="WBParaSite" id="nRc.2.0.1.t11650-RA"/>
    </source>
</evidence>
<dbReference type="Proteomes" id="UP000887565">
    <property type="component" value="Unplaced"/>
</dbReference>
<protein>
    <submittedName>
        <fullName evidence="3">Uncharacterized protein</fullName>
    </submittedName>
</protein>
<proteinExistence type="predicted"/>
<name>A0A915IBV0_ROMCU</name>
<organism evidence="2 3">
    <name type="scientific">Romanomermis culicivorax</name>
    <name type="common">Nematode worm</name>
    <dbReference type="NCBI Taxonomy" id="13658"/>
    <lineage>
        <taxon>Eukaryota</taxon>
        <taxon>Metazoa</taxon>
        <taxon>Ecdysozoa</taxon>
        <taxon>Nematoda</taxon>
        <taxon>Enoplea</taxon>
        <taxon>Dorylaimia</taxon>
        <taxon>Mermithida</taxon>
        <taxon>Mermithoidea</taxon>
        <taxon>Mermithidae</taxon>
        <taxon>Romanomermis</taxon>
    </lineage>
</organism>
<feature type="transmembrane region" description="Helical" evidence="1">
    <location>
        <begin position="12"/>
        <end position="35"/>
    </location>
</feature>
<keyword evidence="1" id="KW-1133">Transmembrane helix</keyword>
<dbReference type="AlphaFoldDB" id="A0A915IBV0"/>
<evidence type="ECO:0000313" key="2">
    <source>
        <dbReference type="Proteomes" id="UP000887565"/>
    </source>
</evidence>
<sequence length="94" mass="10920">MNWSNIKTMSDLLPFLVYQTLVAVLINICHIILISTNWSRKLDQKTVNVLMAMNLTRTKNNVVVPFRLDPALADDVLKNIWAEKMIVHKQRCVR</sequence>
<keyword evidence="2" id="KW-1185">Reference proteome</keyword>
<keyword evidence="1" id="KW-0472">Membrane</keyword>
<reference evidence="3" key="1">
    <citation type="submission" date="2022-11" db="UniProtKB">
        <authorList>
            <consortium name="WormBaseParasite"/>
        </authorList>
    </citation>
    <scope>IDENTIFICATION</scope>
</reference>
<dbReference type="WBParaSite" id="nRc.2.0.1.t11650-RA">
    <property type="protein sequence ID" value="nRc.2.0.1.t11650-RA"/>
    <property type="gene ID" value="nRc.2.0.1.g11650"/>
</dbReference>
<keyword evidence="1" id="KW-0812">Transmembrane</keyword>
<evidence type="ECO:0000256" key="1">
    <source>
        <dbReference type="SAM" id="Phobius"/>
    </source>
</evidence>
<accession>A0A915IBV0</accession>